<name>A0AAV7VGZ8_PLEWA</name>
<organism evidence="2 3">
    <name type="scientific">Pleurodeles waltl</name>
    <name type="common">Iberian ribbed newt</name>
    <dbReference type="NCBI Taxonomy" id="8319"/>
    <lineage>
        <taxon>Eukaryota</taxon>
        <taxon>Metazoa</taxon>
        <taxon>Chordata</taxon>
        <taxon>Craniata</taxon>
        <taxon>Vertebrata</taxon>
        <taxon>Euteleostomi</taxon>
        <taxon>Amphibia</taxon>
        <taxon>Batrachia</taxon>
        <taxon>Caudata</taxon>
        <taxon>Salamandroidea</taxon>
        <taxon>Salamandridae</taxon>
        <taxon>Pleurodelinae</taxon>
        <taxon>Pleurodeles</taxon>
    </lineage>
</organism>
<comment type="caution">
    <text evidence="2">The sequence shown here is derived from an EMBL/GenBank/DDBJ whole genome shotgun (WGS) entry which is preliminary data.</text>
</comment>
<sequence length="294" mass="32809">MEPYGTAMRDEEMQAVQNLDVNRNMAERKKGDIYVAHSLGREEGPALVLEAAFMECSEDEDEQHCRPPKKVYPRGSGVKEAVGKSTKAGGAMPRVSNSGRLYEDESKGRVLAGTSQSSRELQAAQDTRGEEKAEPRVASWTDEGPDWSIGFSDNEVVKVPWDGSGHSALDYDEESLEEGEVQEEYEANKKEAERWQKEKSQKVRVGAGSDDPVVCVLQGSSSVSQNIWRDAGKKEDLARRKCHERPPRASSCEDAEIDDKADFFNEILDGNFDVTESCFCQWVYDTPETLVSRQ</sequence>
<dbReference type="AlphaFoldDB" id="A0AAV7VGZ8"/>
<gene>
    <name evidence="2" type="ORF">NDU88_003276</name>
</gene>
<evidence type="ECO:0000313" key="3">
    <source>
        <dbReference type="Proteomes" id="UP001066276"/>
    </source>
</evidence>
<feature type="compositionally biased region" description="Basic and acidic residues" evidence="1">
    <location>
        <begin position="186"/>
        <end position="201"/>
    </location>
</feature>
<evidence type="ECO:0000313" key="2">
    <source>
        <dbReference type="EMBL" id="KAJ1199442.1"/>
    </source>
</evidence>
<dbReference type="Proteomes" id="UP001066276">
    <property type="component" value="Chromosome 2_1"/>
</dbReference>
<feature type="region of interest" description="Disordered" evidence="1">
    <location>
        <begin position="168"/>
        <end position="203"/>
    </location>
</feature>
<reference evidence="2" key="1">
    <citation type="journal article" date="2022" name="bioRxiv">
        <title>Sequencing and chromosome-scale assembly of the giantPleurodeles waltlgenome.</title>
        <authorList>
            <person name="Brown T."/>
            <person name="Elewa A."/>
            <person name="Iarovenko S."/>
            <person name="Subramanian E."/>
            <person name="Araus A.J."/>
            <person name="Petzold A."/>
            <person name="Susuki M."/>
            <person name="Suzuki K.-i.T."/>
            <person name="Hayashi T."/>
            <person name="Toyoda A."/>
            <person name="Oliveira C."/>
            <person name="Osipova E."/>
            <person name="Leigh N.D."/>
            <person name="Simon A."/>
            <person name="Yun M.H."/>
        </authorList>
    </citation>
    <scope>NUCLEOTIDE SEQUENCE</scope>
    <source>
        <strain evidence="2">20211129_DDA</strain>
        <tissue evidence="2">Liver</tissue>
    </source>
</reference>
<feature type="compositionally biased region" description="Acidic residues" evidence="1">
    <location>
        <begin position="170"/>
        <end position="185"/>
    </location>
</feature>
<proteinExistence type="predicted"/>
<feature type="region of interest" description="Disordered" evidence="1">
    <location>
        <begin position="59"/>
        <end position="151"/>
    </location>
</feature>
<protein>
    <submittedName>
        <fullName evidence="2">Uncharacterized protein</fullName>
    </submittedName>
</protein>
<keyword evidence="3" id="KW-1185">Reference proteome</keyword>
<evidence type="ECO:0000256" key="1">
    <source>
        <dbReference type="SAM" id="MobiDB-lite"/>
    </source>
</evidence>
<accession>A0AAV7VGZ8</accession>
<dbReference type="EMBL" id="JANPWB010000003">
    <property type="protein sequence ID" value="KAJ1199442.1"/>
    <property type="molecule type" value="Genomic_DNA"/>
</dbReference>